<dbReference type="EMBL" id="JAVHJV010000004">
    <property type="protein sequence ID" value="KAK5943766.1"/>
    <property type="molecule type" value="Genomic_DNA"/>
</dbReference>
<evidence type="ECO:0000313" key="2">
    <source>
        <dbReference type="EMBL" id="KAK5943766.1"/>
    </source>
</evidence>
<evidence type="ECO:0000256" key="1">
    <source>
        <dbReference type="SAM" id="MobiDB-lite"/>
    </source>
</evidence>
<dbReference type="RefSeq" id="XP_064731856.1">
    <property type="nucleotide sequence ID" value="XM_064873198.1"/>
</dbReference>
<comment type="caution">
    <text evidence="2">The sequence shown here is derived from an EMBL/GenBank/DDBJ whole genome shotgun (WGS) entry which is preliminary data.</text>
</comment>
<reference evidence="2 3" key="1">
    <citation type="journal article" date="2023" name="Res Sq">
        <title>Genomic and morphological characterization of Knufia obscura isolated from the Mars 2020 spacecraft assembly facility.</title>
        <authorList>
            <person name="Chander A.M."/>
            <person name="Teixeira M.M."/>
            <person name="Singh N.K."/>
            <person name="Williams M.P."/>
            <person name="Parker C.W."/>
            <person name="Leo P."/>
            <person name="Stajich J.E."/>
            <person name="Torok T."/>
            <person name="Tighe S."/>
            <person name="Mason C.E."/>
            <person name="Venkateswaran K."/>
        </authorList>
    </citation>
    <scope>NUCLEOTIDE SEQUENCE [LARGE SCALE GENOMIC DNA]</scope>
    <source>
        <strain evidence="2 3">CCFEE 5817</strain>
    </source>
</reference>
<gene>
    <name evidence="2" type="ORF">PMZ80_004775</name>
</gene>
<evidence type="ECO:0000313" key="3">
    <source>
        <dbReference type="Proteomes" id="UP001334248"/>
    </source>
</evidence>
<dbReference type="PANTHER" id="PTHR42057">
    <property type="entry name" value="F-BOX DOMAIN PROTEIN (AFU_ORTHOLOGUE AFUA_4G00200)"/>
    <property type="match status" value="1"/>
</dbReference>
<organism evidence="2 3">
    <name type="scientific">Knufia obscura</name>
    <dbReference type="NCBI Taxonomy" id="1635080"/>
    <lineage>
        <taxon>Eukaryota</taxon>
        <taxon>Fungi</taxon>
        <taxon>Dikarya</taxon>
        <taxon>Ascomycota</taxon>
        <taxon>Pezizomycotina</taxon>
        <taxon>Eurotiomycetes</taxon>
        <taxon>Chaetothyriomycetidae</taxon>
        <taxon>Chaetothyriales</taxon>
        <taxon>Trichomeriaceae</taxon>
        <taxon>Knufia</taxon>
    </lineage>
</organism>
<dbReference type="GeneID" id="89998224"/>
<feature type="region of interest" description="Disordered" evidence="1">
    <location>
        <begin position="404"/>
        <end position="424"/>
    </location>
</feature>
<name>A0ABR0RT40_9EURO</name>
<dbReference type="Proteomes" id="UP001334248">
    <property type="component" value="Unassembled WGS sequence"/>
</dbReference>
<protein>
    <submittedName>
        <fullName evidence="2">Uncharacterized protein</fullName>
    </submittedName>
</protein>
<proteinExistence type="predicted"/>
<accession>A0ABR0RT40</accession>
<keyword evidence="3" id="KW-1185">Reference proteome</keyword>
<sequence length="442" mass="51040">MARLVCRAWTGFATRSLFHTIALTPTREGLQKWHHIVNSDLSHSVRQAVINSCPVPDYAPNNYTSKTYKLVSRWRPDAEDEKYAGFYSAVKNLSRLPNIDHACLRFTENYAAEADYHAYEGFESVAYRLDLLRRTFQALYDRRNGTDSTPVKALTIYNLQNMPLPEFTSSELFSSVMQDVQHLHLHICEEYNDGGPDDDVYCEERRTFMPYLQDHWLAAVASRLRSLTLYFADCWGPLPGHFSGSGLSFPSLETLTLGQYCLAHHDAFDWVLAQKSLKSLRLYNCMIASHLRLWDGNVTDWQVRTHDWIKYPKGVFGLDMDDNSVYHYPGTWKTVFDRIRSELPQLSEFRFNFGRCHEQESAFFNGLDRFPTELAPVRYVVFDMGVLPSQWVDADDRTGEMAFSDSVDDADGFNRHKETEKEDSEALEALTSKLLSRKRSHL</sequence>
<dbReference type="PANTHER" id="PTHR42057:SF2">
    <property type="entry name" value="F-BOX DOMAIN PROTEIN (AFU_ORTHOLOGUE AFUA_4G00200)-RELATED"/>
    <property type="match status" value="1"/>
</dbReference>